<dbReference type="InterPro" id="IPR013607">
    <property type="entry name" value="Phospholipase_A2-like"/>
</dbReference>
<dbReference type="Pfam" id="PF02336">
    <property type="entry name" value="Denso_VP4"/>
    <property type="match status" value="1"/>
</dbReference>
<evidence type="ECO:0000259" key="2">
    <source>
        <dbReference type="Pfam" id="PF08398"/>
    </source>
</evidence>
<dbReference type="InterPro" id="IPR003433">
    <property type="entry name" value="Capsid_VP4_densovirus"/>
</dbReference>
<protein>
    <submittedName>
        <fullName evidence="3">VP1</fullName>
    </submittedName>
</protein>
<feature type="domain" description="Phospholipase A2-like" evidence="2">
    <location>
        <begin position="46"/>
        <end position="122"/>
    </location>
</feature>
<dbReference type="GO" id="GO:0005198">
    <property type="term" value="F:structural molecule activity"/>
    <property type="evidence" value="ECO:0007669"/>
    <property type="project" value="InterPro"/>
</dbReference>
<feature type="region of interest" description="Disordered" evidence="1">
    <location>
        <begin position="195"/>
        <end position="232"/>
    </location>
</feature>
<organism evidence="3">
    <name type="scientific">Phylloscopus inornatus ambidensovirus</name>
    <dbReference type="NCBI Taxonomy" id="2794452"/>
    <lineage>
        <taxon>Viruses</taxon>
        <taxon>Monodnaviria</taxon>
        <taxon>Shotokuvirae</taxon>
        <taxon>Cossaviricota</taxon>
        <taxon>Quintoviricetes</taxon>
        <taxon>Piccovirales</taxon>
        <taxon>Parvoviridae</taxon>
        <taxon>Densovirinae</taxon>
        <taxon>Ambidensovirus</taxon>
    </lineage>
</organism>
<evidence type="ECO:0000256" key="1">
    <source>
        <dbReference type="SAM" id="MobiDB-lite"/>
    </source>
</evidence>
<feature type="region of interest" description="Disordered" evidence="1">
    <location>
        <begin position="50"/>
        <end position="71"/>
    </location>
</feature>
<sequence length="704" mass="77566">MSRHQNTRYLVLHKDTPEITSTAQQILGKKVSYKFNAWYENDWKNKGFTTPTLNYQGPGNSSRQGEPVNEPDRFAQKHDLQYAHASYRYKKGKLTQQQFENEIRKSDAEFLGKNYNHITSFNSSYDKFFSWVGLLGIGAKNTYEKGFGQVYPSLDKTEHDFSVPNTDEPIVHTLNENSLATKLLKTLKTNVSKKQAAKASSSMGLPEEPQKKKQKIGETSGGNPATPAQSPLAIPDIEMASLTGTGKESASGGASSDGMELYTIDRPLSNFEGRVNTYTKVHKFMTFGLAPAIIVPNPGNPSADPPIPSNPATYLTSWLAEIPVQIPALYLNQSEFDLLQDGSHVVSVDVSVVYRGSTIQFETNASSSALATLNQINDIGVAIGLNRTGWGSNVRFSSFNGTQPMLPTGIRQPLYEPEAGVYRGMVRDYYGSRNLDSNFTNDVPKHQVGRQTFLYNYWANSLNGNTQEEGKQTYGGWPCLASKIEQMDGKTAVNTVVANYSYKPKMAPLKTPLRMASHGLPFPDQNGSMVVPGTALSNTRMSQINRTDTAPGSSTGIFSKIGELQTDRLNEPANGPFLSIYTMIEKSQACQTGFWGLNNGHIQPSLHVGVQPVPALTTSATLTENNQFNNWTDSRAYWEVTATMKVMEKAPTEWPYAQFPNVPAGDVIMWAPQSNRPAVFNDNKQDGATFGSLYTNSIPQINAL</sequence>
<proteinExistence type="predicted"/>
<accession>A0A8E7G1V7</accession>
<reference evidence="3" key="2">
    <citation type="journal article" date="2022" name="Gigascience">
        <title>Parvovirus dark matter in the cloaca of wild birds.</title>
        <authorList>
            <person name="Dai Z."/>
            <person name="Wang H."/>
            <person name="Wu H."/>
            <person name="Zhang Q."/>
            <person name="Ji L."/>
            <person name="Wang X."/>
            <person name="Shen Q."/>
            <person name="Yang S."/>
            <person name="Ma X."/>
            <person name="Shan T."/>
            <person name="Zhang W."/>
        </authorList>
    </citation>
    <scope>NUCLEOTIDE SEQUENCE</scope>
    <source>
        <strain evidence="3">War203par010</strain>
    </source>
</reference>
<feature type="compositionally biased region" description="Polar residues" evidence="1">
    <location>
        <begin position="50"/>
        <end position="64"/>
    </location>
</feature>
<dbReference type="EMBL" id="MW046516">
    <property type="protein sequence ID" value="QVW56787.1"/>
    <property type="molecule type" value="Genomic_DNA"/>
</dbReference>
<reference evidence="3" key="1">
    <citation type="submission" date="2020-09" db="EMBL/GenBank/DDBJ databases">
        <authorList>
            <person name="Dai Z."/>
            <person name="Yang S."/>
            <person name="Zhang W."/>
        </authorList>
    </citation>
    <scope>NUCLEOTIDE SEQUENCE</scope>
    <source>
        <strain evidence="3">War203par010</strain>
    </source>
</reference>
<dbReference type="Pfam" id="PF08398">
    <property type="entry name" value="Phospholip_A2_4"/>
    <property type="match status" value="1"/>
</dbReference>
<name>A0A8E7G1V7_9VIRU</name>
<evidence type="ECO:0000313" key="3">
    <source>
        <dbReference type="EMBL" id="QVW56787.1"/>
    </source>
</evidence>